<dbReference type="EMBL" id="JAGGNH010000004">
    <property type="protein sequence ID" value="KAJ0975054.1"/>
    <property type="molecule type" value="Genomic_DNA"/>
</dbReference>
<protein>
    <submittedName>
        <fullName evidence="2">Uncharacterized protein</fullName>
    </submittedName>
</protein>
<dbReference type="OrthoDB" id="408493at2759"/>
<accession>A0A9D5CLI9</accession>
<reference evidence="2" key="1">
    <citation type="submission" date="2021-03" db="EMBL/GenBank/DDBJ databases">
        <authorList>
            <person name="Li Z."/>
            <person name="Yang C."/>
        </authorList>
    </citation>
    <scope>NUCLEOTIDE SEQUENCE</scope>
    <source>
        <strain evidence="2">Dzin_1.0</strain>
        <tissue evidence="2">Leaf</tissue>
    </source>
</reference>
<dbReference type="AlphaFoldDB" id="A0A9D5CLI9"/>
<comment type="caution">
    <text evidence="2">The sequence shown here is derived from an EMBL/GenBank/DDBJ whole genome shotgun (WGS) entry which is preliminary data.</text>
</comment>
<feature type="region of interest" description="Disordered" evidence="1">
    <location>
        <begin position="1"/>
        <end position="20"/>
    </location>
</feature>
<organism evidence="2 3">
    <name type="scientific">Dioscorea zingiberensis</name>
    <dbReference type="NCBI Taxonomy" id="325984"/>
    <lineage>
        <taxon>Eukaryota</taxon>
        <taxon>Viridiplantae</taxon>
        <taxon>Streptophyta</taxon>
        <taxon>Embryophyta</taxon>
        <taxon>Tracheophyta</taxon>
        <taxon>Spermatophyta</taxon>
        <taxon>Magnoliopsida</taxon>
        <taxon>Liliopsida</taxon>
        <taxon>Dioscoreales</taxon>
        <taxon>Dioscoreaceae</taxon>
        <taxon>Dioscorea</taxon>
    </lineage>
</organism>
<dbReference type="Proteomes" id="UP001085076">
    <property type="component" value="Miscellaneous, Linkage group lg04"/>
</dbReference>
<evidence type="ECO:0000313" key="3">
    <source>
        <dbReference type="Proteomes" id="UP001085076"/>
    </source>
</evidence>
<name>A0A9D5CLI9_9LILI</name>
<proteinExistence type="predicted"/>
<evidence type="ECO:0000256" key="1">
    <source>
        <dbReference type="SAM" id="MobiDB-lite"/>
    </source>
</evidence>
<gene>
    <name evidence="2" type="ORF">J5N97_017019</name>
</gene>
<reference evidence="2" key="2">
    <citation type="journal article" date="2022" name="Hortic Res">
        <title>The genome of Dioscorea zingiberensis sheds light on the biosynthesis, origin and evolution of the medicinally important diosgenin saponins.</title>
        <authorList>
            <person name="Li Y."/>
            <person name="Tan C."/>
            <person name="Li Z."/>
            <person name="Guo J."/>
            <person name="Li S."/>
            <person name="Chen X."/>
            <person name="Wang C."/>
            <person name="Dai X."/>
            <person name="Yang H."/>
            <person name="Song W."/>
            <person name="Hou L."/>
            <person name="Xu J."/>
            <person name="Tong Z."/>
            <person name="Xu A."/>
            <person name="Yuan X."/>
            <person name="Wang W."/>
            <person name="Yang Q."/>
            <person name="Chen L."/>
            <person name="Sun Z."/>
            <person name="Wang K."/>
            <person name="Pan B."/>
            <person name="Chen J."/>
            <person name="Bao Y."/>
            <person name="Liu F."/>
            <person name="Qi X."/>
            <person name="Gang D.R."/>
            <person name="Wen J."/>
            <person name="Li J."/>
        </authorList>
    </citation>
    <scope>NUCLEOTIDE SEQUENCE</scope>
    <source>
        <strain evidence="2">Dzin_1.0</strain>
    </source>
</reference>
<keyword evidence="3" id="KW-1185">Reference proteome</keyword>
<sequence>MGSVDRPPPHRGGTANGSDAQKKARVWLYLMLLTLQYGSQPLLSKRFVRQEVIVTSLVLACEVAKVKETYLILDDSRVKCKFFDWKLVHVGKHPQIT</sequence>
<evidence type="ECO:0000313" key="2">
    <source>
        <dbReference type="EMBL" id="KAJ0975054.1"/>
    </source>
</evidence>